<dbReference type="STRING" id="1776384.GCA_900086585_04089"/>
<dbReference type="EMBL" id="QRMS01000002">
    <property type="protein sequence ID" value="RHJ88451.1"/>
    <property type="molecule type" value="Genomic_DNA"/>
</dbReference>
<comment type="caution">
    <text evidence="2">The sequence shown here is derived from an EMBL/GenBank/DDBJ whole genome shotgun (WGS) entry which is preliminary data.</text>
</comment>
<evidence type="ECO:0000313" key="2">
    <source>
        <dbReference type="EMBL" id="RHJ88451.1"/>
    </source>
</evidence>
<organism evidence="2 3">
    <name type="scientific">Emergencia timonensis</name>
    <dbReference type="NCBI Taxonomy" id="1776384"/>
    <lineage>
        <taxon>Bacteria</taxon>
        <taxon>Bacillati</taxon>
        <taxon>Bacillota</taxon>
        <taxon>Clostridia</taxon>
        <taxon>Peptostreptococcales</taxon>
        <taxon>Anaerovoracaceae</taxon>
        <taxon>Emergencia</taxon>
    </lineage>
</organism>
<dbReference type="RefSeq" id="WP_067542540.1">
    <property type="nucleotide sequence ID" value="NZ_AP025567.1"/>
</dbReference>
<accession>A0A415E4A7</accession>
<dbReference type="InterPro" id="IPR025306">
    <property type="entry name" value="Zn-bnd_dom_prob"/>
</dbReference>
<dbReference type="Proteomes" id="UP000284841">
    <property type="component" value="Unassembled WGS sequence"/>
</dbReference>
<dbReference type="GeneID" id="83006366"/>
<name>A0A415E4A7_9FIRM</name>
<keyword evidence="3" id="KW-1185">Reference proteome</keyword>
<feature type="domain" description="Probable zinc-binding" evidence="1">
    <location>
        <begin position="2"/>
        <end position="48"/>
    </location>
</feature>
<proteinExistence type="predicted"/>
<sequence length="52" mass="6258">MEDKTLICQDCGCEFTFTVGEQEFYKEKGFDNEPKRCKVCRDKKKAEKRNFR</sequence>
<reference evidence="2 3" key="1">
    <citation type="submission" date="2018-08" db="EMBL/GenBank/DDBJ databases">
        <title>A genome reference for cultivated species of the human gut microbiota.</title>
        <authorList>
            <person name="Zou Y."/>
            <person name="Xue W."/>
            <person name="Luo G."/>
        </authorList>
    </citation>
    <scope>NUCLEOTIDE SEQUENCE [LARGE SCALE GENOMIC DNA]</scope>
    <source>
        <strain evidence="2 3">AM07-24</strain>
    </source>
</reference>
<dbReference type="OrthoDB" id="5505402at2"/>
<dbReference type="AlphaFoldDB" id="A0A415E4A7"/>
<gene>
    <name evidence="2" type="ORF">DW099_08690</name>
</gene>
<evidence type="ECO:0000259" key="1">
    <source>
        <dbReference type="Pfam" id="PF13451"/>
    </source>
</evidence>
<protein>
    <submittedName>
        <fullName evidence="2">Cytochrome C551</fullName>
    </submittedName>
</protein>
<evidence type="ECO:0000313" key="3">
    <source>
        <dbReference type="Proteomes" id="UP000284841"/>
    </source>
</evidence>
<dbReference type="Pfam" id="PF13451">
    <property type="entry name" value="zf_Tbcl"/>
    <property type="match status" value="1"/>
</dbReference>